<proteinExistence type="predicted"/>
<evidence type="ECO:0000313" key="2">
    <source>
        <dbReference type="Proteomes" id="UP001062846"/>
    </source>
</evidence>
<dbReference type="EMBL" id="CM046400">
    <property type="protein sequence ID" value="KAI8523152.1"/>
    <property type="molecule type" value="Genomic_DNA"/>
</dbReference>
<gene>
    <name evidence="1" type="ORF">RHMOL_Rhmol13G0051700</name>
</gene>
<sequence>MRSTKTKNLQFTDSVCFSMLSVEFFSRGAEMSGIQNNKTCNLEKPFPGCLGRMVNLFDLGTGVAANRLLMDKPHRDGSPVPRSQSDGARTSSVVDPEEDKVTVSELRRSFSKEKSNGTPMKMLIDHEMSKEVESKHNSPSVVAKLMGLDALPQQQLNIAAQRSHSRDHSRCHSVIPLNYWQQEDGLDMQIKRKIHQCPRQNECKDVYEIWQQSQKRSCAREKSPQKGIHNEYSNAKKMALIRQKFIEAKRLSTDEKLRQSKQFHDALDVLSSNKDLLVKFLQEPNSMFSQQMCDSYPVPPPPENKRITVLRPSKMVDNDKFSGAMKKNEKQVKKASIVGQVIGLDRSNTGSSSPKLRVDDNPTQPTRIVVLKPSPGKPHGLKAVVPPSNSYPRILPSEDFRGEPEDDEARESREVAEEITRQMRENLGVHRRSETFLSSVFSNGYIGDESSFHKSENDYEMGNCSDSEVITPTSRHSWDYINRYDSPFSSSFSRASYSPESSVCREAKKRLSERWTMMASNGICHEPRHVRRSSSTLGEMLALSDTKKSLISEEEGLNKDQEPSVSTSYSASYLNKYDIGDDSPRNLSRSKSLPVSSTAFGGRLPVDASDPVVGRTDISKEVAKAKSGKSSFRGKVSSLFFPKNKNYNKEKSSASQTKDTFQKSAVSVKSAGKVIGGPSQFADDSGIKECALPKFQGSSSKTLLPDFTEQSIISREAGLSVAKPMLTGNPSENQDQPSPISVLEPPFEDDNLSADSFNVKLDSHGAKLSAQSFKSNLIDKSPPIESIARTLSWDDSYTKYRQKPHSVPQGTEVDEGDWIFFLQSLISAVGLEGELQSDSFLTRWHSPESPLDPFLRDKYIDLHGIEAKGRLRRSTRKLVFDCVNAALADITGCGGVLHRKSEDGPPPVLVDEVWSRMRKLFSNEVRCVTAGEDCGDSNSLVVERVVRKEVVGNSWDVDMRAERDNVGKEIQGKLLDELVQEAVVELTGKV</sequence>
<name>A0ACC0L444_RHOML</name>
<dbReference type="Proteomes" id="UP001062846">
    <property type="component" value="Chromosome 13"/>
</dbReference>
<evidence type="ECO:0000313" key="1">
    <source>
        <dbReference type="EMBL" id="KAI8523152.1"/>
    </source>
</evidence>
<keyword evidence="2" id="KW-1185">Reference proteome</keyword>
<comment type="caution">
    <text evidence="1">The sequence shown here is derived from an EMBL/GenBank/DDBJ whole genome shotgun (WGS) entry which is preliminary data.</text>
</comment>
<organism evidence="1 2">
    <name type="scientific">Rhododendron molle</name>
    <name type="common">Chinese azalea</name>
    <name type="synonym">Azalea mollis</name>
    <dbReference type="NCBI Taxonomy" id="49168"/>
    <lineage>
        <taxon>Eukaryota</taxon>
        <taxon>Viridiplantae</taxon>
        <taxon>Streptophyta</taxon>
        <taxon>Embryophyta</taxon>
        <taxon>Tracheophyta</taxon>
        <taxon>Spermatophyta</taxon>
        <taxon>Magnoliopsida</taxon>
        <taxon>eudicotyledons</taxon>
        <taxon>Gunneridae</taxon>
        <taxon>Pentapetalae</taxon>
        <taxon>asterids</taxon>
        <taxon>Ericales</taxon>
        <taxon>Ericaceae</taxon>
        <taxon>Ericoideae</taxon>
        <taxon>Rhodoreae</taxon>
        <taxon>Rhododendron</taxon>
    </lineage>
</organism>
<reference evidence="1" key="1">
    <citation type="submission" date="2022-02" db="EMBL/GenBank/DDBJ databases">
        <title>Plant Genome Project.</title>
        <authorList>
            <person name="Zhang R.-G."/>
        </authorList>
    </citation>
    <scope>NUCLEOTIDE SEQUENCE</scope>
    <source>
        <strain evidence="1">AT1</strain>
    </source>
</reference>
<protein>
    <submittedName>
        <fullName evidence="1">Uncharacterized protein</fullName>
    </submittedName>
</protein>
<accession>A0ACC0L444</accession>